<name>A0A7C2BJT8_9CREN</name>
<sequence>MKWLKTLPIFALITLLVSLATPVVLIADETPVQDENIVEDVNVGGGAYGLYRLAINFTEALDLAYTMRNLTYDLLQWEIGSNVQAANISLMRGDFFLEKALELSENNTQRATVFAIVAAIHYSHAPAFANPVLAKVIPPTLDENGTVTPETVEAVLEKAGELKQLLEEAIGQVEAWNLTIPGLVYLHIERGDNLTAQAEELLETNVTEAFWHAVGGYRAYVRGFAVLVKSVFAQKVRLAASDYEGLSNKLIVPRGLKLHLFHVLEKLPPELKEEIKAKIEAGEIKNFRELVQYIRMEAVQLRERYRAMQIDAVAKILTDYAIKLEFSFPVIMRAWRLQHDINNVTELYQYIRQMVEEVANSTHATGLQLLYLSLEQFQLELRMEIRNMFEDGMIRIRMGQ</sequence>
<proteinExistence type="predicted"/>
<organism evidence="1">
    <name type="scientific">Thermosphaera aggregans</name>
    <dbReference type="NCBI Taxonomy" id="54254"/>
    <lineage>
        <taxon>Archaea</taxon>
        <taxon>Thermoproteota</taxon>
        <taxon>Thermoprotei</taxon>
        <taxon>Desulfurococcales</taxon>
        <taxon>Desulfurococcaceae</taxon>
        <taxon>Thermosphaera</taxon>
    </lineage>
</organism>
<comment type="caution">
    <text evidence="1">The sequence shown here is derived from an EMBL/GenBank/DDBJ whole genome shotgun (WGS) entry which is preliminary data.</text>
</comment>
<evidence type="ECO:0000313" key="1">
    <source>
        <dbReference type="EMBL" id="HEF86749.1"/>
    </source>
</evidence>
<accession>A0A7C2BJT8</accession>
<protein>
    <submittedName>
        <fullName evidence="1">Uncharacterized protein</fullName>
    </submittedName>
</protein>
<reference evidence="1" key="1">
    <citation type="journal article" date="2020" name="mSystems">
        <title>Genome- and Community-Level Interaction Insights into Carbon Utilization and Element Cycling Functions of Hydrothermarchaeota in Hydrothermal Sediment.</title>
        <authorList>
            <person name="Zhou Z."/>
            <person name="Liu Y."/>
            <person name="Xu W."/>
            <person name="Pan J."/>
            <person name="Luo Z.H."/>
            <person name="Li M."/>
        </authorList>
    </citation>
    <scope>NUCLEOTIDE SEQUENCE [LARGE SCALE GENOMIC DNA]</scope>
    <source>
        <strain evidence="1">SpSt-23</strain>
    </source>
</reference>
<dbReference type="AlphaFoldDB" id="A0A7C2BJT8"/>
<dbReference type="EMBL" id="DSJT01000003">
    <property type="protein sequence ID" value="HEF86749.1"/>
    <property type="molecule type" value="Genomic_DNA"/>
</dbReference>
<gene>
    <name evidence="1" type="ORF">ENP55_00235</name>
</gene>